<feature type="compositionally biased region" description="Polar residues" evidence="1">
    <location>
        <begin position="330"/>
        <end position="346"/>
    </location>
</feature>
<dbReference type="OrthoDB" id="5826293at2759"/>
<name>A0A8J2M4E5_9BILA</name>
<evidence type="ECO:0000256" key="2">
    <source>
        <dbReference type="SAM" id="SignalP"/>
    </source>
</evidence>
<comment type="caution">
    <text evidence="3">The sequence shown here is derived from an EMBL/GenBank/DDBJ whole genome shotgun (WGS) entry which is preliminary data.</text>
</comment>
<feature type="region of interest" description="Disordered" evidence="1">
    <location>
        <begin position="328"/>
        <end position="351"/>
    </location>
</feature>
<dbReference type="PANTHER" id="PTHR37442">
    <property type="entry name" value="F18A1.7 PROTEIN-RELATED"/>
    <property type="match status" value="1"/>
</dbReference>
<evidence type="ECO:0008006" key="5">
    <source>
        <dbReference type="Google" id="ProtNLM"/>
    </source>
</evidence>
<keyword evidence="4" id="KW-1185">Reference proteome</keyword>
<feature type="signal peptide" evidence="2">
    <location>
        <begin position="1"/>
        <end position="19"/>
    </location>
</feature>
<feature type="compositionally biased region" description="Low complexity" evidence="1">
    <location>
        <begin position="374"/>
        <end position="383"/>
    </location>
</feature>
<dbReference type="InterPro" id="IPR053123">
    <property type="entry name" value="CPG4-like"/>
</dbReference>
<evidence type="ECO:0000313" key="3">
    <source>
        <dbReference type="EMBL" id="CAG9539237.1"/>
    </source>
</evidence>
<keyword evidence="2" id="KW-0732">Signal</keyword>
<protein>
    <recommendedName>
        <fullName evidence="5">Chondroitin proteoglycan 4 domain-containing protein</fullName>
    </recommendedName>
</protein>
<dbReference type="Proteomes" id="UP000746747">
    <property type="component" value="Unassembled WGS sequence"/>
</dbReference>
<organism evidence="3 4">
    <name type="scientific">Cercopithifilaria johnstoni</name>
    <dbReference type="NCBI Taxonomy" id="2874296"/>
    <lineage>
        <taxon>Eukaryota</taxon>
        <taxon>Metazoa</taxon>
        <taxon>Ecdysozoa</taxon>
        <taxon>Nematoda</taxon>
        <taxon>Chromadorea</taxon>
        <taxon>Rhabditida</taxon>
        <taxon>Spirurina</taxon>
        <taxon>Spiruromorpha</taxon>
        <taxon>Filarioidea</taxon>
        <taxon>Onchocercidae</taxon>
        <taxon>Cercopithifilaria</taxon>
    </lineage>
</organism>
<reference evidence="3" key="1">
    <citation type="submission" date="2021-09" db="EMBL/GenBank/DDBJ databases">
        <authorList>
            <consortium name="Pathogen Informatics"/>
        </authorList>
    </citation>
    <scope>NUCLEOTIDE SEQUENCE</scope>
</reference>
<feature type="compositionally biased region" description="Basic and acidic residues" evidence="1">
    <location>
        <begin position="405"/>
        <end position="417"/>
    </location>
</feature>
<gene>
    <name evidence="3" type="ORF">CJOHNSTONI_LOCUS8853</name>
</gene>
<dbReference type="EMBL" id="CAKAEH010001759">
    <property type="protein sequence ID" value="CAG9539237.1"/>
    <property type="molecule type" value="Genomic_DNA"/>
</dbReference>
<dbReference type="AlphaFoldDB" id="A0A8J2M4E5"/>
<proteinExistence type="predicted"/>
<sequence length="532" mass="59176">MQIWCLLSLILTIIVPLLAQILSQPTAIFATTGSKCLNDCSKQGSLIFTASNLRNFGKIVLHVEEFCNSRKKLMICAESCSDEERDELAKMASLSTYICKDKIEEFRLVRECMENQEDIDGINKCSTECGHPSDATVQLDSSPAAPVNPFISISSIAQVCRTIECVMKCSIAESNKMCAGSGYLLRDIGFKQVIEANDQLQNNAFNSSSATQQLAKIYLESLPQQCIYIIDPVNYNMTFAQDKINNETKTIMSETSENGGNTIKPSSSIIEEDEMFNTKNDAVITRIFGAEFTTQTTEVSEDDDMMAKDMGTEETTMAVTPKIQDESDILTKSSITSDDVASTAESADNRSMKSKIAVILSGEAKGQEDEEEATVSSSVASISTDDRSTLMEDHEEEGTATAASHEPEKEKHEQERKEEEDEDKMIIWSSKEEETTTITIQKLNENEEERENNDEMAHLQHHSTPVTTPEMTERIIVVVNDDKDHGIDTNTIVQHTAVEQQQKDAMKQGTRERITLSILLILPLISLYLSNQ</sequence>
<evidence type="ECO:0000313" key="4">
    <source>
        <dbReference type="Proteomes" id="UP000746747"/>
    </source>
</evidence>
<feature type="region of interest" description="Disordered" evidence="1">
    <location>
        <begin position="363"/>
        <end position="423"/>
    </location>
</feature>
<dbReference type="PANTHER" id="PTHR37442:SF1">
    <property type="entry name" value="CHONDROITIN PROTEOGLYCAN 4 DOMAIN-CONTAINING PROTEIN"/>
    <property type="match status" value="1"/>
</dbReference>
<evidence type="ECO:0000256" key="1">
    <source>
        <dbReference type="SAM" id="MobiDB-lite"/>
    </source>
</evidence>
<accession>A0A8J2M4E5</accession>
<feature type="chain" id="PRO_5035294206" description="Chondroitin proteoglycan 4 domain-containing protein" evidence="2">
    <location>
        <begin position="20"/>
        <end position="532"/>
    </location>
</feature>